<proteinExistence type="predicted"/>
<accession>A0ABT1Q4E8</accession>
<evidence type="ECO:0000313" key="1">
    <source>
        <dbReference type="EMBL" id="MCQ4084807.1"/>
    </source>
</evidence>
<dbReference type="Proteomes" id="UP001057702">
    <property type="component" value="Unassembled WGS sequence"/>
</dbReference>
<keyword evidence="2" id="KW-1185">Reference proteome</keyword>
<dbReference type="RefSeq" id="WP_255923888.1">
    <property type="nucleotide sequence ID" value="NZ_JANFNG010000042.1"/>
</dbReference>
<gene>
    <name evidence="1" type="ORF">NGB36_30615</name>
</gene>
<evidence type="ECO:0000313" key="2">
    <source>
        <dbReference type="Proteomes" id="UP001057702"/>
    </source>
</evidence>
<sequence>MTERRFHAVVAEARRTVPGREWRPDEEHRYETLVRPIGAVATVSAVRTVEQLTPRC</sequence>
<comment type="caution">
    <text evidence="1">The sequence shown here is derived from an EMBL/GenBank/DDBJ whole genome shotgun (WGS) entry which is preliminary data.</text>
</comment>
<name>A0ABT1Q4E8_9ACTN</name>
<organism evidence="1 2">
    <name type="scientific">Streptomyces humicola</name>
    <dbReference type="NCBI Taxonomy" id="2953240"/>
    <lineage>
        <taxon>Bacteria</taxon>
        <taxon>Bacillati</taxon>
        <taxon>Actinomycetota</taxon>
        <taxon>Actinomycetes</taxon>
        <taxon>Kitasatosporales</taxon>
        <taxon>Streptomycetaceae</taxon>
        <taxon>Streptomyces</taxon>
    </lineage>
</organism>
<dbReference type="EMBL" id="JANFNG010000042">
    <property type="protein sequence ID" value="MCQ4084807.1"/>
    <property type="molecule type" value="Genomic_DNA"/>
</dbReference>
<reference evidence="1" key="1">
    <citation type="submission" date="2022-06" db="EMBL/GenBank/DDBJ databases">
        <title>Draft genome sequence of Streptomyces sp. RB6PN25 isolated from peat swamp forest in Thailand.</title>
        <authorList>
            <person name="Duangmal K."/>
            <person name="Klaysubun C."/>
        </authorList>
    </citation>
    <scope>NUCLEOTIDE SEQUENCE</scope>
    <source>
        <strain evidence="1">RB6PN25</strain>
    </source>
</reference>
<protein>
    <submittedName>
        <fullName evidence="1">Uncharacterized protein</fullName>
    </submittedName>
</protein>